<feature type="transmembrane region" description="Helical" evidence="1">
    <location>
        <begin position="99"/>
        <end position="120"/>
    </location>
</feature>
<dbReference type="RefSeq" id="WP_094368911.1">
    <property type="nucleotide sequence ID" value="NZ_NOJY02000010.1"/>
</dbReference>
<accession>A0A371J597</accession>
<evidence type="ECO:0000256" key="1">
    <source>
        <dbReference type="SAM" id="Phobius"/>
    </source>
</evidence>
<feature type="transmembrane region" description="Helical" evidence="1">
    <location>
        <begin position="242"/>
        <end position="265"/>
    </location>
</feature>
<feature type="transmembrane region" description="Helical" evidence="1">
    <location>
        <begin position="12"/>
        <end position="33"/>
    </location>
</feature>
<feature type="transmembrane region" description="Helical" evidence="1">
    <location>
        <begin position="39"/>
        <end position="64"/>
    </location>
</feature>
<evidence type="ECO:0000313" key="3">
    <source>
        <dbReference type="Proteomes" id="UP000215694"/>
    </source>
</evidence>
<dbReference type="EMBL" id="NOJY02000010">
    <property type="protein sequence ID" value="RDY27857.1"/>
    <property type="molecule type" value="Genomic_DNA"/>
</dbReference>
<name>A0A371J597_9FIRM</name>
<organism evidence="2 3">
    <name type="scientific">Romboutsia weinsteinii</name>
    <dbReference type="NCBI Taxonomy" id="2020949"/>
    <lineage>
        <taxon>Bacteria</taxon>
        <taxon>Bacillati</taxon>
        <taxon>Bacillota</taxon>
        <taxon>Clostridia</taxon>
        <taxon>Peptostreptococcales</taxon>
        <taxon>Peptostreptococcaceae</taxon>
        <taxon>Romboutsia</taxon>
    </lineage>
</organism>
<reference evidence="2 3" key="1">
    <citation type="journal article" date="2017" name="Genome Announc.">
        <title>Draft Genome Sequence of Romboutsia weinsteinii sp. nov. Strain CCRI-19649(T) Isolated from Surface Water.</title>
        <authorList>
            <person name="Maheux A.F."/>
            <person name="Boudreau D.K."/>
            <person name="Berube E."/>
            <person name="Boissinot M."/>
            <person name="Cantin P."/>
            <person name="Raymond F."/>
            <person name="Corbeil J."/>
            <person name="Omar R.F."/>
            <person name="Bergeron M.G."/>
        </authorList>
    </citation>
    <scope>NUCLEOTIDE SEQUENCE [LARGE SCALE GENOMIC DNA]</scope>
    <source>
        <strain evidence="2 3">CCRI-19649</strain>
    </source>
</reference>
<comment type="caution">
    <text evidence="2">The sequence shown here is derived from an EMBL/GenBank/DDBJ whole genome shotgun (WGS) entry which is preliminary data.</text>
</comment>
<feature type="transmembrane region" description="Helical" evidence="1">
    <location>
        <begin position="148"/>
        <end position="171"/>
    </location>
</feature>
<protein>
    <submittedName>
        <fullName evidence="2">ABC transporter permease</fullName>
    </submittedName>
</protein>
<keyword evidence="1" id="KW-0812">Transmembrane</keyword>
<evidence type="ECO:0000313" key="2">
    <source>
        <dbReference type="EMBL" id="RDY27857.1"/>
    </source>
</evidence>
<proteinExistence type="predicted"/>
<gene>
    <name evidence="2" type="ORF">CHL78_007585</name>
</gene>
<dbReference type="Proteomes" id="UP000215694">
    <property type="component" value="Unassembled WGS sequence"/>
</dbReference>
<keyword evidence="1" id="KW-0472">Membrane</keyword>
<feature type="transmembrane region" description="Helical" evidence="1">
    <location>
        <begin position="183"/>
        <end position="199"/>
    </location>
</feature>
<sequence length="272" mass="30355">MLGKLMKYEFKACGRTFIPLYCAILLMSIIVGFSMNMEIFNIMGMATLVLVGLFVALGVLTIMITIQRFRKNLLEDEGYLMFTLPVTSKALIFSKYSITLIYTILSGIVSVLSFTIVLMLTSIDGVSLYDIWHEVSLLMSEFLASGSMFAYMMILLFISYSIFILTLYLSVSMGQLPVFNKHRNIAAFVSFFVINIVISKTSELLSTLFDVSLGNNMINISVNNVSEVSGALTSVSNMVTPIFISGIVIYSIFAILLFFGITYILDKKLNLE</sequence>
<dbReference type="AlphaFoldDB" id="A0A371J597"/>
<keyword evidence="3" id="KW-1185">Reference proteome</keyword>
<keyword evidence="1" id="KW-1133">Transmembrane helix</keyword>
<dbReference type="OrthoDB" id="9816138at2"/>